<dbReference type="OMA" id="WISKSAT"/>
<accession>A0A0V0R7H3</accession>
<evidence type="ECO:0000313" key="3">
    <source>
        <dbReference type="Proteomes" id="UP000054937"/>
    </source>
</evidence>
<evidence type="ECO:0000313" key="2">
    <source>
        <dbReference type="EMBL" id="KRX10428.1"/>
    </source>
</evidence>
<keyword evidence="1" id="KW-0175">Coiled coil</keyword>
<comment type="caution">
    <text evidence="2">The sequence shown here is derived from an EMBL/GenBank/DDBJ whole genome shotgun (WGS) entry which is preliminary data.</text>
</comment>
<dbReference type="OrthoDB" id="10540848at2759"/>
<dbReference type="Proteomes" id="UP000054937">
    <property type="component" value="Unassembled WGS sequence"/>
</dbReference>
<dbReference type="EMBL" id="LDAU01000028">
    <property type="protein sequence ID" value="KRX10428.1"/>
    <property type="molecule type" value="Genomic_DNA"/>
</dbReference>
<feature type="coiled-coil region" evidence="1">
    <location>
        <begin position="401"/>
        <end position="428"/>
    </location>
</feature>
<gene>
    <name evidence="2" type="ORF">PPERSA_10527</name>
</gene>
<sequence length="1602" mass="187906">MFNQLLKSSFKKQNTRILNKNFIRSTKQFSTHQQQQSEIQNQQNGIESMVSQILTQRQQQGLGEQQYQRFIENLERVRRGEEKRNKIFESAIQKYITDALVSPNPLKSILQVFQQVSKSGFDQQLLTETFSYLAKTFASLQEGSMEGDFAIKDLHDSWSFLDMIEDVKYGLKSGVQFDVKNIASIAKSLQTLNYKNSELQVMILEKLERILKNEDSEFEINLEDLSKNPQIHKKHYYDSTVININSLLEDPLFQNQLQTLNKIHEVQQNQEQEKLEQGQQQQTKQQQEQQDLVEVQQIIDDISTLVNSQEQNLQEVISSIISLRDQYFRLTQNQKLVQNDAHFNLQLLELEEVLVQNGFISPEEIQYPTLLQDFDHQVKQTSVILEEFVGGNNENIKAYLKDFYNQLNKQAQKQQVKQEQEAQRKQQQILAQISNNDIASLLQSISQIASMKKQDATGQNYISATWEKTLNVDKEYKKLDIEYMDIDCDRIYTKCFLESYKKFKEIEDLIAKKFEGEQSLQSLLKLSSAYLSLGLTKKSSQLLTQIGKIDSLATQISELDLNQLHNLCHALCFFSQNQTENKELNKIVKNEIGKRVQKKEIVYVDEFLNFIEFFYITSEFSELNKQNQIFIDLVQGLQADITHIDSLTNFSAETQAKIANFSLLLNSNQQLQQEFSELASQLNGYKAYAASKDVSPIREKIVEYLESSNKTSPNQTENLESIRIQSFPEIFRPDYTVYDLKDGKQVQKGLYLVDSEYVSMEENLVDGRFKFWATLLQKQYNIEPLFVRYLSIDGEQIKVHNTELIQQFVQKQQPVLSYKLQIQFLEYLNNNKELQYLATEVNRIFERIEVLQQKLQEGVEILALSYAEEIKYSLFELNSILTHLNSEQLKELQKNVGVQDISAHLKEVSKQFGKAQNVQIQEQLQKYDFIGKRLSSTLLGEKQQQVGHLNFVNIAQLNKKGYHDYKDWEQQLVEELNIGNLMHQKLDKNAQLFVGENEISKNNLVHVIPSKKVDRFILRPLSYPLQWESFYLEQLPEKSEKNQKLEYLINQSENGNKIGQNTKFIANLQNFKYELRRSDQQQMFSLLEELEFIDNLAQSHLDGNKCKQEEQFGQAVPRSGDEYFTYLENNGVEEMYNSDYLQFFIEKAQKKQKLIALWKQKNQGYVQEQYQLMQKGKISRKQFNNIQKNINEELLDELKSLDDNSKEDVLLQGPSRKFVEVKLDINTFIQDKKGNNYNRYQDQDFLDAQGDVQQALQTKRFRAEQQLIKTRILYKLQNEIKLSQNETKYAQAWSQGKLQDNEFTYRSIKTLSEKDQNTLKQLKFSDLTQFEDFPLSDIILEFSQLFNSNLIKDIDFQITQEQLKTEWNVNTQLLNSLQINNSTNYLVQEAENLAWQEGQVLTENDQQDILDMMAILQDKTPNQRKKLEIDQEQDREALDQFNQLNSRLPLIEKYLELREKENNKKVDVIAYNKKGSKKIELLWEKVFQSKQEDTNEQQLHIFIHNLVQRFHLLNKFQPIIFSQFLIQIMTHPNLNLIDKEILLAFLNVFQPDIKLNSQEVVQLAQQNLVKINKQSNLGSIKEKIRQNSQNNNSLLLQKLRQL</sequence>
<organism evidence="2 3">
    <name type="scientific">Pseudocohnilembus persalinus</name>
    <name type="common">Ciliate</name>
    <dbReference type="NCBI Taxonomy" id="266149"/>
    <lineage>
        <taxon>Eukaryota</taxon>
        <taxon>Sar</taxon>
        <taxon>Alveolata</taxon>
        <taxon>Ciliophora</taxon>
        <taxon>Intramacronucleata</taxon>
        <taxon>Oligohymenophorea</taxon>
        <taxon>Scuticociliatia</taxon>
        <taxon>Philasterida</taxon>
        <taxon>Pseudocohnilembidae</taxon>
        <taxon>Pseudocohnilembus</taxon>
    </lineage>
</organism>
<dbReference type="InParanoid" id="A0A0V0R7H3"/>
<evidence type="ECO:0000256" key="1">
    <source>
        <dbReference type="SAM" id="Coils"/>
    </source>
</evidence>
<keyword evidence="3" id="KW-1185">Reference proteome</keyword>
<proteinExistence type="predicted"/>
<protein>
    <submittedName>
        <fullName evidence="2">Uncharacterized protein</fullName>
    </submittedName>
</protein>
<name>A0A0V0R7H3_PSEPJ</name>
<reference evidence="2 3" key="1">
    <citation type="journal article" date="2015" name="Sci. Rep.">
        <title>Genome of the facultative scuticociliatosis pathogen Pseudocohnilembus persalinus provides insight into its virulence through horizontal gene transfer.</title>
        <authorList>
            <person name="Xiong J."/>
            <person name="Wang G."/>
            <person name="Cheng J."/>
            <person name="Tian M."/>
            <person name="Pan X."/>
            <person name="Warren A."/>
            <person name="Jiang C."/>
            <person name="Yuan D."/>
            <person name="Miao W."/>
        </authorList>
    </citation>
    <scope>NUCLEOTIDE SEQUENCE [LARGE SCALE GENOMIC DNA]</scope>
    <source>
        <strain evidence="2">36N120E</strain>
    </source>
</reference>